<dbReference type="AlphaFoldDB" id="A0A3N0YXH6"/>
<protein>
    <submittedName>
        <fullName evidence="2">Uncharacterized protein</fullName>
    </submittedName>
</protein>
<dbReference type="OrthoDB" id="8446971at2759"/>
<feature type="region of interest" description="Disordered" evidence="1">
    <location>
        <begin position="141"/>
        <end position="171"/>
    </location>
</feature>
<evidence type="ECO:0000313" key="3">
    <source>
        <dbReference type="Proteomes" id="UP000281406"/>
    </source>
</evidence>
<accession>A0A3N0YXH6</accession>
<evidence type="ECO:0000256" key="1">
    <source>
        <dbReference type="SAM" id="MobiDB-lite"/>
    </source>
</evidence>
<name>A0A3N0YXH6_ANAGA</name>
<proteinExistence type="predicted"/>
<evidence type="ECO:0000313" key="2">
    <source>
        <dbReference type="EMBL" id="ROL51005.1"/>
    </source>
</evidence>
<keyword evidence="3" id="KW-1185">Reference proteome</keyword>
<organism evidence="2 3">
    <name type="scientific">Anabarilius grahami</name>
    <name type="common">Kanglang fish</name>
    <name type="synonym">Barilius grahami</name>
    <dbReference type="NCBI Taxonomy" id="495550"/>
    <lineage>
        <taxon>Eukaryota</taxon>
        <taxon>Metazoa</taxon>
        <taxon>Chordata</taxon>
        <taxon>Craniata</taxon>
        <taxon>Vertebrata</taxon>
        <taxon>Euteleostomi</taxon>
        <taxon>Actinopterygii</taxon>
        <taxon>Neopterygii</taxon>
        <taxon>Teleostei</taxon>
        <taxon>Ostariophysi</taxon>
        <taxon>Cypriniformes</taxon>
        <taxon>Xenocyprididae</taxon>
        <taxon>Xenocypridinae</taxon>
        <taxon>Xenocypridinae incertae sedis</taxon>
        <taxon>Anabarilius</taxon>
    </lineage>
</organism>
<dbReference type="Proteomes" id="UP000281406">
    <property type="component" value="Unassembled WGS sequence"/>
</dbReference>
<sequence length="171" mass="18760">MTHGNILAAKTVQSDNVMASVMAACKKMVLAQNKNSIEEELRRREKQALHLQMTTMHSDTGVTSSFRGIASQNSCTTRHSLCRVSGLIMSDSPQVTHNLQLLLLSPDKNIACGAWSVESYWSAQPRTSLTRNVMAVIDKPEGQSAHVSHKERNGSDCQARGPIRTRLSQGT</sequence>
<reference evidence="2 3" key="1">
    <citation type="submission" date="2018-10" db="EMBL/GenBank/DDBJ databases">
        <title>Genome assembly for a Yunnan-Guizhou Plateau 3E fish, Anabarilius grahami (Regan), and its evolutionary and genetic applications.</title>
        <authorList>
            <person name="Jiang W."/>
        </authorList>
    </citation>
    <scope>NUCLEOTIDE SEQUENCE [LARGE SCALE GENOMIC DNA]</scope>
    <source>
        <strain evidence="2">AG-KIZ</strain>
        <tissue evidence="2">Muscle</tissue>
    </source>
</reference>
<comment type="caution">
    <text evidence="2">The sequence shown here is derived from an EMBL/GenBank/DDBJ whole genome shotgun (WGS) entry which is preliminary data.</text>
</comment>
<dbReference type="EMBL" id="RJVU01019258">
    <property type="protein sequence ID" value="ROL51005.1"/>
    <property type="molecule type" value="Genomic_DNA"/>
</dbReference>
<gene>
    <name evidence="2" type="ORF">DPX16_14536</name>
</gene>